<reference evidence="1 2" key="1">
    <citation type="submission" date="2012-10" db="EMBL/GenBank/DDBJ databases">
        <authorList>
            <person name="Zafar N."/>
            <person name="Inman J."/>
            <person name="Hall N."/>
            <person name="Lorenzi H."/>
            <person name="Caler E."/>
        </authorList>
    </citation>
    <scope>NUCLEOTIDE SEQUENCE [LARGE SCALE GENOMIC DNA]</scope>
    <source>
        <strain evidence="1 2">IP1</strain>
    </source>
</reference>
<dbReference type="Proteomes" id="UP000014680">
    <property type="component" value="Unassembled WGS sequence"/>
</dbReference>
<accession>A0A0A1UCC3</accession>
<dbReference type="SUPFAM" id="SSF52058">
    <property type="entry name" value="L domain-like"/>
    <property type="match status" value="3"/>
</dbReference>
<evidence type="ECO:0000313" key="2">
    <source>
        <dbReference type="Proteomes" id="UP000014680"/>
    </source>
</evidence>
<feature type="non-terminal residue" evidence="1">
    <location>
        <position position="1"/>
    </location>
</feature>
<dbReference type="OrthoDB" id="10268124at2759"/>
<sequence>KCSFLYDSNGCVKYDKAYTCTGDIEIPENCSCVSGEGFYGQNITSVTFLSASPITVNGNAFLRSSLRAVYAPSGIPVVGMYAFSRTQLEIFPSETVLEIYDYAFQYTNLTSFKFNKDITHIGEYAFDCSKIESVVLPDIPMGTRAFSYNPIVSVDVGNHKTFEDSMFFHCINLAEIVHSERVQVISENALSETYSLRNFEFGPGVQIMNKAFAKSGIEIVDFSNSKIELKDSVFSECSNLHYVHMGSLDRVPDNTFLRCKNLAKIETYSGLTYFGESAFEECVHLSTFDFMKRVAGVSKKAFKHTKIQEVELFSDMTVFGTEAFLNCPELEKVILNGVVNIPGNAFENCGSLREVVGLDTVMTFGELSFANTKIKEITFATSSVIGPSAFVNCTELVKVDLNGMTKIDTSVFSGCENLSDIIGIENVTSFGKNSLENTAITEVTLKYGLKVMSGAFKNNKNLKKVDFGQINDVGDTAFMNCENLEEIINYDQMNGFGSKALANTGLTVLKFTKNIWTSSSYTDIFRDCKKLQKVEFAGMTEIGASFFAGCERLNELVGFENLLKIGDSAFSGTALDKVTLSSTTIFSGTSHFSECKKLTNVELVGVTKLPQNIFMNCEKLATIVGIGSVLEFGVNSLSGIAFTTFAFSSSKKYEYPILQNCLKLTSVDLGDLTTLGIQMFSGCTSLEMSKITNLEKVETFGDYSLSGVKLGEYTLDSTKKYGVGVFKDCTSLTQIDLNGMTAIPNYFLANCGNLATVINSDNLTTFGDYSLSGTILKHFVIPENSVVGKGVFMNCRSLTKVSLGNLTTLSVDLFKGCIKLITLENTEYITELSDYSLYGCLSLSEYSFTINVVKYGKYCLSGTSITEITFSPNIDSKSDFSHAFENCDSLTSVNLNSQTKIFEYQFAGCKNLKTVKNIENLVQIMDYGFHNTGFIELVIKATTKYSIGCFSNCENLVKVTNFGQSQLSNLMFENCISLREITGFDGVTFSNYTFKNCGFKSVKVPITSSYGWGLFSDNLLLENVDVTETNNIANYMFSNCQNLSLVTGLENIRYIYSGAFINCSLLQKVKLNALQVIENSIFDENVETIVSTNYESPLGSKFPLNTTTDVFVDLTYKGNYFGNVLVTKIACGQQEYFDIENKTCVNCPTNYYSGGGLAQLCETDMTTCLTAHLNCEICIENECQKCIKNYYMDSGVCKYFDCGEGGEFINGKCVPLCAETEEVVDGICKSKCKESEERVNGFCVAKCNKSEERVGGECISKCAMNEVRVSTGCVTKCQNYQEMVSDICLEKCKNTEDRLGKVCAPKCSEGYERVDLICVEKCLETEEHVDGVCREKCKANEERFNTTCMTVCQYTFVRDENGVCQKDCPVGQEVIGGKCVDKCKDNEERIEGNCVTKCTEDEERIDGSCTRKCTESEERIEGMCTPKCANTEERINGVCKEKCKSNEIRLNGICVLNCDVDEEEYDGVCVKKCTKSEERINGMCTPKCQDYEERINGVCTRKCTDMEERINGICTQRCLSTEERINGICTTKCTENEVRLNGVCVQKECGEKQFVEEGICKDCKDKYETPCQDDECKQCTENKNVSNYVILVVVILLTFI</sequence>
<dbReference type="Gene3D" id="3.80.10.10">
    <property type="entry name" value="Ribonuclease Inhibitor"/>
    <property type="match status" value="6"/>
</dbReference>
<dbReference type="EMBL" id="KB206312">
    <property type="protein sequence ID" value="ELP92902.1"/>
    <property type="molecule type" value="Genomic_DNA"/>
</dbReference>
<dbReference type="PANTHER" id="PTHR45661:SF3">
    <property type="entry name" value="IG-LIKE DOMAIN-CONTAINING PROTEIN"/>
    <property type="match status" value="1"/>
</dbReference>
<dbReference type="GeneID" id="14891903"/>
<evidence type="ECO:0008006" key="3">
    <source>
        <dbReference type="Google" id="ProtNLM"/>
    </source>
</evidence>
<dbReference type="SUPFAM" id="SSF57184">
    <property type="entry name" value="Growth factor receptor domain"/>
    <property type="match status" value="1"/>
</dbReference>
<dbReference type="VEuPathDB" id="AmoebaDB:EIN_312740"/>
<keyword evidence="2" id="KW-1185">Reference proteome</keyword>
<dbReference type="KEGG" id="eiv:EIN_312740"/>
<name>A0A0A1UCC3_ENTIV</name>
<dbReference type="InterPro" id="IPR026906">
    <property type="entry name" value="LRR_5"/>
</dbReference>
<dbReference type="Pfam" id="PF13306">
    <property type="entry name" value="LRR_5"/>
    <property type="match status" value="6"/>
</dbReference>
<dbReference type="InterPro" id="IPR053139">
    <property type="entry name" value="Surface_bspA-like"/>
</dbReference>
<proteinExistence type="predicted"/>
<dbReference type="InterPro" id="IPR032675">
    <property type="entry name" value="LRR_dom_sf"/>
</dbReference>
<dbReference type="RefSeq" id="XP_004259673.1">
    <property type="nucleotide sequence ID" value="XM_004259625.1"/>
</dbReference>
<gene>
    <name evidence="1" type="ORF">EIN_312740</name>
</gene>
<evidence type="ECO:0000313" key="1">
    <source>
        <dbReference type="EMBL" id="ELP92902.1"/>
    </source>
</evidence>
<protein>
    <recommendedName>
        <fullName evidence="3">Leucine rich repeat containing protein BspA family protein</fullName>
    </recommendedName>
</protein>
<dbReference type="PANTHER" id="PTHR45661">
    <property type="entry name" value="SURFACE ANTIGEN"/>
    <property type="match status" value="1"/>
</dbReference>
<dbReference type="InterPro" id="IPR009030">
    <property type="entry name" value="Growth_fac_rcpt_cys_sf"/>
</dbReference>
<organism evidence="1 2">
    <name type="scientific">Entamoeba invadens IP1</name>
    <dbReference type="NCBI Taxonomy" id="370355"/>
    <lineage>
        <taxon>Eukaryota</taxon>
        <taxon>Amoebozoa</taxon>
        <taxon>Evosea</taxon>
        <taxon>Archamoebae</taxon>
        <taxon>Mastigamoebida</taxon>
        <taxon>Entamoebidae</taxon>
        <taxon>Entamoeba</taxon>
    </lineage>
</organism>